<organism evidence="8 9">
    <name type="scientific">Ohtaekwangia koreensis</name>
    <dbReference type="NCBI Taxonomy" id="688867"/>
    <lineage>
        <taxon>Bacteria</taxon>
        <taxon>Pseudomonadati</taxon>
        <taxon>Bacteroidota</taxon>
        <taxon>Cytophagia</taxon>
        <taxon>Cytophagales</taxon>
        <taxon>Fulvivirgaceae</taxon>
        <taxon>Ohtaekwangia</taxon>
    </lineage>
</organism>
<evidence type="ECO:0000256" key="4">
    <source>
        <dbReference type="ARBA" id="ARBA00022692"/>
    </source>
</evidence>
<comment type="subcellular location">
    <subcellularLocation>
        <location evidence="1">Cell membrane</location>
        <topology evidence="1">Single-pass membrane protein</topology>
    </subcellularLocation>
    <subcellularLocation>
        <location evidence="7">Cell membrane</location>
        <topology evidence="7">Single-pass type II membrane protein</topology>
    </subcellularLocation>
</comment>
<keyword evidence="7" id="KW-0653">Protein transport</keyword>
<dbReference type="InterPro" id="IPR003400">
    <property type="entry name" value="ExbD"/>
</dbReference>
<keyword evidence="9" id="KW-1185">Reference proteome</keyword>
<dbReference type="STRING" id="688867.SAMN05660236_5353"/>
<evidence type="ECO:0000256" key="3">
    <source>
        <dbReference type="ARBA" id="ARBA00022475"/>
    </source>
</evidence>
<dbReference type="EMBL" id="FUZU01000004">
    <property type="protein sequence ID" value="SKC87199.1"/>
    <property type="molecule type" value="Genomic_DNA"/>
</dbReference>
<evidence type="ECO:0000256" key="2">
    <source>
        <dbReference type="ARBA" id="ARBA00005811"/>
    </source>
</evidence>
<evidence type="ECO:0000256" key="6">
    <source>
        <dbReference type="ARBA" id="ARBA00023136"/>
    </source>
</evidence>
<dbReference type="OrthoDB" id="952702at2"/>
<dbReference type="PANTHER" id="PTHR30558">
    <property type="entry name" value="EXBD MEMBRANE COMPONENT OF PMF-DRIVEN MACROMOLECULE IMPORT SYSTEM"/>
    <property type="match status" value="1"/>
</dbReference>
<dbReference type="GO" id="GO:0005886">
    <property type="term" value="C:plasma membrane"/>
    <property type="evidence" value="ECO:0007669"/>
    <property type="project" value="UniProtKB-SubCell"/>
</dbReference>
<comment type="similarity">
    <text evidence="2 7">Belongs to the ExbD/TolR family.</text>
</comment>
<evidence type="ECO:0000313" key="8">
    <source>
        <dbReference type="EMBL" id="SKC87199.1"/>
    </source>
</evidence>
<gene>
    <name evidence="8" type="ORF">SAMN05660236_5353</name>
</gene>
<evidence type="ECO:0000313" key="9">
    <source>
        <dbReference type="Proteomes" id="UP000190961"/>
    </source>
</evidence>
<dbReference type="GO" id="GO:0022857">
    <property type="term" value="F:transmembrane transporter activity"/>
    <property type="evidence" value="ECO:0007669"/>
    <property type="project" value="InterPro"/>
</dbReference>
<name>A0A1T5MH44_9BACT</name>
<proteinExistence type="inferred from homology"/>
<protein>
    <submittedName>
        <fullName evidence="8">Biopolymer transport protein ExbD</fullName>
    </submittedName>
</protein>
<evidence type="ECO:0000256" key="7">
    <source>
        <dbReference type="RuleBase" id="RU003879"/>
    </source>
</evidence>
<keyword evidence="5" id="KW-1133">Transmembrane helix</keyword>
<accession>A0A1T5MH44</accession>
<evidence type="ECO:0000256" key="1">
    <source>
        <dbReference type="ARBA" id="ARBA00004162"/>
    </source>
</evidence>
<keyword evidence="7" id="KW-0813">Transport</keyword>
<reference evidence="8 9" key="1">
    <citation type="submission" date="2017-02" db="EMBL/GenBank/DDBJ databases">
        <authorList>
            <person name="Peterson S.W."/>
        </authorList>
    </citation>
    <scope>NUCLEOTIDE SEQUENCE [LARGE SCALE GENOMIC DNA]</scope>
    <source>
        <strain evidence="8 9">DSM 25262</strain>
    </source>
</reference>
<dbReference type="AlphaFoldDB" id="A0A1T5MH44"/>
<dbReference type="Pfam" id="PF02472">
    <property type="entry name" value="ExbD"/>
    <property type="match status" value="1"/>
</dbReference>
<dbReference type="RefSeq" id="WP_079689831.1">
    <property type="nucleotide sequence ID" value="NZ_FUZU01000004.1"/>
</dbReference>
<dbReference type="PANTHER" id="PTHR30558:SF3">
    <property type="entry name" value="BIOPOLYMER TRANSPORT PROTEIN EXBD-RELATED"/>
    <property type="match status" value="1"/>
</dbReference>
<keyword evidence="4 7" id="KW-0812">Transmembrane</keyword>
<dbReference type="GO" id="GO:0015031">
    <property type="term" value="P:protein transport"/>
    <property type="evidence" value="ECO:0007669"/>
    <property type="project" value="UniProtKB-KW"/>
</dbReference>
<keyword evidence="3" id="KW-1003">Cell membrane</keyword>
<dbReference type="Proteomes" id="UP000190961">
    <property type="component" value="Unassembled WGS sequence"/>
</dbReference>
<evidence type="ECO:0000256" key="5">
    <source>
        <dbReference type="ARBA" id="ARBA00022989"/>
    </source>
</evidence>
<keyword evidence="6" id="KW-0472">Membrane</keyword>
<sequence length="169" mass="19316">MAAITQQSSGDHRGNVRSRKMSIHMDMTPMVDLAFLLLTFFMLTSKLQDPFIMEVTVPDKVKETTPLPMVKAERVITLILGEKNKVYWYHGVQDPKVHVTDFSPQGIRKLLLDKNSEIKDMYLLIKPSDKSRYQNLVDILDEIAITKALRYSLVPITPLDEALVQESNL</sequence>